<dbReference type="VEuPathDB" id="FungiDB:Z518_03705"/>
<keyword evidence="3" id="KW-1185">Reference proteome</keyword>
<dbReference type="RefSeq" id="XP_013272869.1">
    <property type="nucleotide sequence ID" value="XM_013417415.1"/>
</dbReference>
<accession>A0A0D2H5P8</accession>
<feature type="compositionally biased region" description="Pro residues" evidence="1">
    <location>
        <begin position="396"/>
        <end position="405"/>
    </location>
</feature>
<dbReference type="HOGENOM" id="CLU_388823_0_0_1"/>
<sequence length="781" mass="88123">MQLRSNISAPVRLEEEDFSSRRKGKGPARTRPAYPDLLRKQVISFDPNNPPAAFPSLPLTARKSLDASQLTESLSEEELSFSIANLRINQNEAPGGRARTQQCHEHFDVQDTATNDNNNGMDLDDLSMVGVRTIERMVDEQVVGPDIAREQDQGRVTRTGHSNAWDSLPLSLQYHIYTRLSEDRSSEALAELLGLTEYESSQIQRAVGLRSLHPTSVAEIWDYCRHIGPEIPGLEHPPSFIDLNVFKDYVDYMVFASNYEFAYPSELERAWEFLQQHQIPTSVLGVWQQDPSDIRDSAFFTYVAENENKSEYVSSCAREDYMGDQGDSFEDIRSGTLNREVKKQITAASGTVHNSKKTWLHSHFLNGAGRNKLKARIFKQRSQNTHRPLSVVTFPSEPPSPPCSPPRSIQNAPDGVDQPGQTIATRLSKEPESSRDFEWDHILNTPVSAKVFGNMSRSMDAIDGLSSWELETDPRVSLRQNQRQIPPTNSPARQKPTLSGNLIKTIDNRDCYHSEAKDSCDPGTRRKRNSNRTIRPVESRLIRSIESSSESQEAIFKNWKGAKRSRLLVRTPSYSPISENEDFDWGKSDPSTSLRALSCSPIPENEDLEELPGLIRGDHSRARINYAYRLGKVNEPTPGTGCRGSVVEPNPKIKLVMKNLKRKRDADPVSHEESLSNSFNSPQVTERRRSKTTWEGEDYDESPKKLKIKAAAKSKPKAKLEAEPKMVTRAARRSIEIGLSNQSMSVRKRGPRGPYRKTRERLAKRQDCIMADIDVRTGNAI</sequence>
<feature type="compositionally biased region" description="Basic and acidic residues" evidence="1">
    <location>
        <begin position="664"/>
        <end position="674"/>
    </location>
</feature>
<reference evidence="2 3" key="1">
    <citation type="submission" date="2015-01" db="EMBL/GenBank/DDBJ databases">
        <title>The Genome Sequence of Rhinocladiella mackenzie CBS 650.93.</title>
        <authorList>
            <consortium name="The Broad Institute Genomics Platform"/>
            <person name="Cuomo C."/>
            <person name="de Hoog S."/>
            <person name="Gorbushina A."/>
            <person name="Stielow B."/>
            <person name="Teixiera M."/>
            <person name="Abouelleil A."/>
            <person name="Chapman S.B."/>
            <person name="Priest M."/>
            <person name="Young S.K."/>
            <person name="Wortman J."/>
            <person name="Nusbaum C."/>
            <person name="Birren B."/>
        </authorList>
    </citation>
    <scope>NUCLEOTIDE SEQUENCE [LARGE SCALE GENOMIC DNA]</scope>
    <source>
        <strain evidence="2 3">CBS 650.93</strain>
    </source>
</reference>
<dbReference type="Proteomes" id="UP000053617">
    <property type="component" value="Unassembled WGS sequence"/>
</dbReference>
<dbReference type="AlphaFoldDB" id="A0A0D2H5P8"/>
<proteinExistence type="predicted"/>
<evidence type="ECO:0000313" key="2">
    <source>
        <dbReference type="EMBL" id="KIX05733.1"/>
    </source>
</evidence>
<evidence type="ECO:0000256" key="1">
    <source>
        <dbReference type="SAM" id="MobiDB-lite"/>
    </source>
</evidence>
<gene>
    <name evidence="2" type="ORF">Z518_03705</name>
</gene>
<feature type="region of interest" description="Disordered" evidence="1">
    <location>
        <begin position="475"/>
        <end position="500"/>
    </location>
</feature>
<feature type="compositionally biased region" description="Basic and acidic residues" evidence="1">
    <location>
        <begin position="514"/>
        <end position="524"/>
    </location>
</feature>
<protein>
    <submittedName>
        <fullName evidence="2">Uncharacterized protein</fullName>
    </submittedName>
</protein>
<organism evidence="2 3">
    <name type="scientific">Rhinocladiella mackenziei CBS 650.93</name>
    <dbReference type="NCBI Taxonomy" id="1442369"/>
    <lineage>
        <taxon>Eukaryota</taxon>
        <taxon>Fungi</taxon>
        <taxon>Dikarya</taxon>
        <taxon>Ascomycota</taxon>
        <taxon>Pezizomycotina</taxon>
        <taxon>Eurotiomycetes</taxon>
        <taxon>Chaetothyriomycetidae</taxon>
        <taxon>Chaetothyriales</taxon>
        <taxon>Herpotrichiellaceae</taxon>
        <taxon>Rhinocladiella</taxon>
    </lineage>
</organism>
<feature type="region of interest" description="Disordered" evidence="1">
    <location>
        <begin position="1"/>
        <end position="33"/>
    </location>
</feature>
<feature type="region of interest" description="Disordered" evidence="1">
    <location>
        <begin position="514"/>
        <end position="535"/>
    </location>
</feature>
<name>A0A0D2H5P8_9EURO</name>
<dbReference type="OrthoDB" id="4151988at2759"/>
<evidence type="ECO:0000313" key="3">
    <source>
        <dbReference type="Proteomes" id="UP000053617"/>
    </source>
</evidence>
<feature type="region of interest" description="Disordered" evidence="1">
    <location>
        <begin position="385"/>
        <end position="421"/>
    </location>
</feature>
<feature type="region of interest" description="Disordered" evidence="1">
    <location>
        <begin position="661"/>
        <end position="700"/>
    </location>
</feature>
<feature type="compositionally biased region" description="Polar residues" evidence="1">
    <location>
        <begin position="675"/>
        <end position="684"/>
    </location>
</feature>
<dbReference type="EMBL" id="KN847477">
    <property type="protein sequence ID" value="KIX05733.1"/>
    <property type="molecule type" value="Genomic_DNA"/>
</dbReference>
<feature type="compositionally biased region" description="Polar residues" evidence="1">
    <location>
        <begin position="478"/>
        <end position="500"/>
    </location>
</feature>
<dbReference type="GeneID" id="25291776"/>